<evidence type="ECO:0000256" key="2">
    <source>
        <dbReference type="ARBA" id="ARBA00023125"/>
    </source>
</evidence>
<proteinExistence type="predicted"/>
<dbReference type="PANTHER" id="PTHR43130">
    <property type="entry name" value="ARAC-FAMILY TRANSCRIPTIONAL REGULATOR"/>
    <property type="match status" value="1"/>
</dbReference>
<dbReference type="InterPro" id="IPR029062">
    <property type="entry name" value="Class_I_gatase-like"/>
</dbReference>
<dbReference type="InterPro" id="IPR018060">
    <property type="entry name" value="HTH_AraC"/>
</dbReference>
<organism evidence="6 7">
    <name type="scientific">Pseudonocardia parietis</name>
    <dbReference type="NCBI Taxonomy" id="570936"/>
    <lineage>
        <taxon>Bacteria</taxon>
        <taxon>Bacillati</taxon>
        <taxon>Actinomycetota</taxon>
        <taxon>Actinomycetes</taxon>
        <taxon>Pseudonocardiales</taxon>
        <taxon>Pseudonocardiaceae</taxon>
        <taxon>Pseudonocardia</taxon>
    </lineage>
</organism>
<comment type="caution">
    <text evidence="6">The sequence shown here is derived from an EMBL/GenBank/DDBJ whole genome shotgun (WGS) entry which is preliminary data.</text>
</comment>
<name>A0ABS4VTM8_9PSEU</name>
<dbReference type="Pfam" id="PF12833">
    <property type="entry name" value="HTH_18"/>
    <property type="match status" value="1"/>
</dbReference>
<feature type="domain" description="HTH merR-type" evidence="5">
    <location>
        <begin position="11"/>
        <end position="79"/>
    </location>
</feature>
<accession>A0ABS4VTM8</accession>
<evidence type="ECO:0000259" key="5">
    <source>
        <dbReference type="PROSITE" id="PS50937"/>
    </source>
</evidence>
<evidence type="ECO:0000259" key="4">
    <source>
        <dbReference type="PROSITE" id="PS01124"/>
    </source>
</evidence>
<dbReference type="Proteomes" id="UP001519295">
    <property type="component" value="Unassembled WGS sequence"/>
</dbReference>
<dbReference type="InterPro" id="IPR009061">
    <property type="entry name" value="DNA-bd_dom_put_sf"/>
</dbReference>
<dbReference type="Gene3D" id="3.40.50.880">
    <property type="match status" value="1"/>
</dbReference>
<dbReference type="SUPFAM" id="SSF52317">
    <property type="entry name" value="Class I glutamine amidotransferase-like"/>
    <property type="match status" value="1"/>
</dbReference>
<dbReference type="RefSeq" id="WP_210027404.1">
    <property type="nucleotide sequence ID" value="NZ_JAGINU010000001.1"/>
</dbReference>
<keyword evidence="7" id="KW-1185">Reference proteome</keyword>
<dbReference type="SUPFAM" id="SSF46689">
    <property type="entry name" value="Homeodomain-like"/>
    <property type="match status" value="2"/>
</dbReference>
<dbReference type="InterPro" id="IPR000551">
    <property type="entry name" value="MerR-type_HTH_dom"/>
</dbReference>
<evidence type="ECO:0000313" key="6">
    <source>
        <dbReference type="EMBL" id="MBP2367278.1"/>
    </source>
</evidence>
<evidence type="ECO:0000256" key="1">
    <source>
        <dbReference type="ARBA" id="ARBA00023015"/>
    </source>
</evidence>
<sequence length="470" mass="50314">MQLQADLSEELVPIDEAARLLGTTTSALRYFDERGLVRPAVGARGRRWYGRAELRALALARTAQQIGVPLDTVTGLLARPLPDRCDELTDRIGALDRRSGRARAVRALLEHGRDCPSEAPVRDCPSMAVALDGLLEGAPAEPLAHLGAGAGGQHEVAVIVRPGVRSMELGLVHQILGGARSACGAPLYRVRTCALRAGPVRTDADFAVAVEHGPEILATADTVVLLGTNDDHQEPHVLDGGLGAALAGLGPGTRIASICTAAFPLAAAGLLDGLRATTHWLSADDFRRRFPQVDLDPDVLYVDEGRVLTSAGEASGIDLCLHLVRRDFGAAVANEIARRTVVPPYREGGQAQYVARPVTPEGAGTGTAALREWMLAHLDRAHSLDELAGRLHVGVRTLTRRFRGETGLSPLEWLLRQRVERARELLETTTLPVEGIARRCGFGSATALRQHFTAQVGVAPRVYRRTFCGS</sequence>
<dbReference type="PROSITE" id="PS00041">
    <property type="entry name" value="HTH_ARAC_FAMILY_1"/>
    <property type="match status" value="1"/>
</dbReference>
<dbReference type="InterPro" id="IPR018062">
    <property type="entry name" value="HTH_AraC-typ_CS"/>
</dbReference>
<reference evidence="6 7" key="1">
    <citation type="submission" date="2021-03" db="EMBL/GenBank/DDBJ databases">
        <title>Sequencing the genomes of 1000 actinobacteria strains.</title>
        <authorList>
            <person name="Klenk H.-P."/>
        </authorList>
    </citation>
    <scope>NUCLEOTIDE SEQUENCE [LARGE SCALE GENOMIC DNA]</scope>
    <source>
        <strain evidence="6 7">DSM 45256</strain>
    </source>
</reference>
<dbReference type="Pfam" id="PF13411">
    <property type="entry name" value="MerR_1"/>
    <property type="match status" value="1"/>
</dbReference>
<feature type="domain" description="HTH araC/xylS-type" evidence="4">
    <location>
        <begin position="368"/>
        <end position="466"/>
    </location>
</feature>
<dbReference type="InterPro" id="IPR009057">
    <property type="entry name" value="Homeodomain-like_sf"/>
</dbReference>
<dbReference type="PROSITE" id="PS01124">
    <property type="entry name" value="HTH_ARAC_FAMILY_2"/>
    <property type="match status" value="1"/>
</dbReference>
<dbReference type="SUPFAM" id="SSF46955">
    <property type="entry name" value="Putative DNA-binding domain"/>
    <property type="match status" value="1"/>
</dbReference>
<dbReference type="InterPro" id="IPR052158">
    <property type="entry name" value="INH-QAR"/>
</dbReference>
<dbReference type="SMART" id="SM00422">
    <property type="entry name" value="HTH_MERR"/>
    <property type="match status" value="1"/>
</dbReference>
<dbReference type="PROSITE" id="PS50937">
    <property type="entry name" value="HTH_MERR_2"/>
    <property type="match status" value="1"/>
</dbReference>
<dbReference type="Gene3D" id="1.10.10.60">
    <property type="entry name" value="Homeodomain-like"/>
    <property type="match status" value="1"/>
</dbReference>
<keyword evidence="3" id="KW-0804">Transcription</keyword>
<keyword evidence="2" id="KW-0238">DNA-binding</keyword>
<gene>
    <name evidence="6" type="ORF">JOF36_002974</name>
</gene>
<protein>
    <submittedName>
        <fullName evidence="6">Transcriptional regulator GlxA family with amidase domain/DNA-binding transcriptional MerR regulator</fullName>
    </submittedName>
</protein>
<evidence type="ECO:0000256" key="3">
    <source>
        <dbReference type="ARBA" id="ARBA00023163"/>
    </source>
</evidence>
<dbReference type="SMART" id="SM00342">
    <property type="entry name" value="HTH_ARAC"/>
    <property type="match status" value="1"/>
</dbReference>
<dbReference type="EMBL" id="JAGINU010000001">
    <property type="protein sequence ID" value="MBP2367278.1"/>
    <property type="molecule type" value="Genomic_DNA"/>
</dbReference>
<dbReference type="PANTHER" id="PTHR43130:SF3">
    <property type="entry name" value="HTH-TYPE TRANSCRIPTIONAL REGULATOR RV1931C"/>
    <property type="match status" value="1"/>
</dbReference>
<keyword evidence="1" id="KW-0805">Transcription regulation</keyword>
<dbReference type="Pfam" id="PF01965">
    <property type="entry name" value="DJ-1_PfpI"/>
    <property type="match status" value="1"/>
</dbReference>
<evidence type="ECO:0000313" key="7">
    <source>
        <dbReference type="Proteomes" id="UP001519295"/>
    </source>
</evidence>
<dbReference type="CDD" id="cd03137">
    <property type="entry name" value="GATase1_AraC_1"/>
    <property type="match status" value="1"/>
</dbReference>
<dbReference type="Gene3D" id="1.10.1660.10">
    <property type="match status" value="1"/>
</dbReference>
<dbReference type="InterPro" id="IPR002818">
    <property type="entry name" value="DJ-1/PfpI"/>
</dbReference>